<dbReference type="AlphaFoldDB" id="A0A918RW02"/>
<evidence type="ECO:0000256" key="8">
    <source>
        <dbReference type="HAMAP-Rule" id="MF_00578"/>
    </source>
</evidence>
<dbReference type="NCBIfam" id="TIGR01434">
    <property type="entry name" value="glu_cys_ligase"/>
    <property type="match status" value="1"/>
</dbReference>
<dbReference type="GO" id="GO:0005829">
    <property type="term" value="C:cytosol"/>
    <property type="evidence" value="ECO:0007669"/>
    <property type="project" value="TreeGrafter"/>
</dbReference>
<reference evidence="11" key="2">
    <citation type="submission" date="2020-09" db="EMBL/GenBank/DDBJ databases">
        <authorList>
            <person name="Sun Q."/>
            <person name="Kim S."/>
        </authorList>
    </citation>
    <scope>NUCLEOTIDE SEQUENCE</scope>
    <source>
        <strain evidence="11">KCTC 12711</strain>
    </source>
</reference>
<dbReference type="Pfam" id="PF04262">
    <property type="entry name" value="Glu_cys_ligase"/>
    <property type="match status" value="1"/>
</dbReference>
<evidence type="ECO:0000256" key="2">
    <source>
        <dbReference type="ARBA" id="ARBA00008772"/>
    </source>
</evidence>
<dbReference type="GO" id="GO:0046872">
    <property type="term" value="F:metal ion binding"/>
    <property type="evidence" value="ECO:0007669"/>
    <property type="project" value="TreeGrafter"/>
</dbReference>
<evidence type="ECO:0000313" key="12">
    <source>
        <dbReference type="Proteomes" id="UP000614811"/>
    </source>
</evidence>
<dbReference type="InterPro" id="IPR014746">
    <property type="entry name" value="Gln_synth/guanido_kin_cat_dom"/>
</dbReference>
<dbReference type="RefSeq" id="WP_189400614.1">
    <property type="nucleotide sequence ID" value="NZ_BMXA01000003.1"/>
</dbReference>
<evidence type="ECO:0000256" key="5">
    <source>
        <dbReference type="ARBA" id="ARBA00022741"/>
    </source>
</evidence>
<dbReference type="Proteomes" id="UP000614811">
    <property type="component" value="Unassembled WGS sequence"/>
</dbReference>
<dbReference type="GO" id="GO:0005524">
    <property type="term" value="F:ATP binding"/>
    <property type="evidence" value="ECO:0007669"/>
    <property type="project" value="UniProtKB-KW"/>
</dbReference>
<keyword evidence="5 8" id="KW-0547">Nucleotide-binding</keyword>
<proteinExistence type="inferred from homology"/>
<comment type="similarity">
    <text evidence="2 8">Belongs to the glutamate--cysteine ligase type 1 family. Type 1 subfamily.</text>
</comment>
<dbReference type="EMBL" id="BMXA01000003">
    <property type="protein sequence ID" value="GHA10899.1"/>
    <property type="molecule type" value="Genomic_DNA"/>
</dbReference>
<evidence type="ECO:0000256" key="7">
    <source>
        <dbReference type="ARBA" id="ARBA00048819"/>
    </source>
</evidence>
<keyword evidence="12" id="KW-1185">Reference proteome</keyword>
<keyword evidence="4 8" id="KW-0317">Glutathione biosynthesis</keyword>
<evidence type="ECO:0000256" key="3">
    <source>
        <dbReference type="ARBA" id="ARBA00022598"/>
    </source>
</evidence>
<evidence type="ECO:0000313" key="11">
    <source>
        <dbReference type="EMBL" id="GHA10899.1"/>
    </source>
</evidence>
<name>A0A918RW02_9GAMM</name>
<dbReference type="InterPro" id="IPR007370">
    <property type="entry name" value="Glu_cys_ligase"/>
</dbReference>
<dbReference type="PANTHER" id="PTHR38761">
    <property type="entry name" value="GLUTAMATE--CYSTEINE LIGASE"/>
    <property type="match status" value="1"/>
</dbReference>
<dbReference type="SUPFAM" id="SSF55931">
    <property type="entry name" value="Glutamine synthetase/guanido kinase"/>
    <property type="match status" value="1"/>
</dbReference>
<reference evidence="11" key="1">
    <citation type="journal article" date="2014" name="Int. J. Syst. Evol. Microbiol.">
        <title>Complete genome sequence of Corynebacterium casei LMG S-19264T (=DSM 44701T), isolated from a smear-ripened cheese.</title>
        <authorList>
            <consortium name="US DOE Joint Genome Institute (JGI-PGF)"/>
            <person name="Walter F."/>
            <person name="Albersmeier A."/>
            <person name="Kalinowski J."/>
            <person name="Ruckert C."/>
        </authorList>
    </citation>
    <scope>NUCLEOTIDE SEQUENCE</scope>
    <source>
        <strain evidence="11">KCTC 12711</strain>
    </source>
</reference>
<evidence type="ECO:0000256" key="6">
    <source>
        <dbReference type="ARBA" id="ARBA00022840"/>
    </source>
</evidence>
<gene>
    <name evidence="8 11" type="primary">gshA</name>
    <name evidence="11" type="ORF">GCM10008090_20800</name>
</gene>
<accession>A0A918RW02</accession>
<dbReference type="GO" id="GO:0006750">
    <property type="term" value="P:glutathione biosynthetic process"/>
    <property type="evidence" value="ECO:0007669"/>
    <property type="project" value="UniProtKB-UniRule"/>
</dbReference>
<organism evidence="11 12">
    <name type="scientific">Arenicella chitinivorans</name>
    <dbReference type="NCBI Taxonomy" id="1329800"/>
    <lineage>
        <taxon>Bacteria</taxon>
        <taxon>Pseudomonadati</taxon>
        <taxon>Pseudomonadota</taxon>
        <taxon>Gammaproteobacteria</taxon>
        <taxon>Arenicellales</taxon>
        <taxon>Arenicellaceae</taxon>
        <taxon>Arenicella</taxon>
    </lineage>
</organism>
<evidence type="ECO:0000256" key="4">
    <source>
        <dbReference type="ARBA" id="ARBA00022684"/>
    </source>
</evidence>
<feature type="domain" description="Glutamate--cysteine ligase" evidence="10">
    <location>
        <begin position="16"/>
        <end position="386"/>
    </location>
</feature>
<comment type="caution">
    <text evidence="11">The sequence shown here is derived from an EMBL/GenBank/DDBJ whole genome shotgun (WGS) entry which is preliminary data.</text>
</comment>
<dbReference type="GO" id="GO:0004357">
    <property type="term" value="F:glutamate-cysteine ligase activity"/>
    <property type="evidence" value="ECO:0007669"/>
    <property type="project" value="UniProtKB-UniRule"/>
</dbReference>
<sequence length="525" mass="59340">MLDTKCTSTLALIDPELALNLKSIVRGVEKEGLRVTPDNTVAQDGHPRALGSTLTHDSITTDYSEALLEFITPTSTSIDNTIEYLDRLHKLTLQNIGQQVIWPVSMPCSLNGDESIPIADYGTSNIGRLKHVYRQGLAVRYGRIMQSIAGIHYNFSLPDSFWQAYQQKMQAQSLTSSESLQDFKSAQYFSLIRNFRRYSWILHYLFGASPVLDQSFLNGRETHLQKFGERTFGLPYATSLRMSDLGYQNTAQQDLHVSYSSLPEYVKTLGEAIHQKYPPYEKIGVKVDGEYRQLNTNVLQIENEYYSDIRPKRVTHSGEKPIAALRDRGVEYIEVRILDINPFTRVGISASQMRFMDAFLLYCLFSQCPEVSDSCCPEIRDNQTKVILEGRNPDLTLRWGDHEIPFKQAATELLSAVQEIAGKLDQAHGADLHSTAVQEQLAKVENVALTPSGQVMQRIQNGEEFLEIARDQADQFAQQFSELAANVDFDQTLNEMAETSLRKQAELEQSDTLSFDEFLAAYNQA</sequence>
<protein>
    <recommendedName>
        <fullName evidence="8">Glutamate--cysteine ligase</fullName>
        <ecNumber evidence="8">6.3.2.2</ecNumber>
    </recommendedName>
    <alternativeName>
        <fullName evidence="8">Gamma-ECS</fullName>
        <shortName evidence="8">GCS</shortName>
    </alternativeName>
    <alternativeName>
        <fullName evidence="8">Gamma-glutamylcysteine synthetase</fullName>
    </alternativeName>
</protein>
<keyword evidence="6 8" id="KW-0067">ATP-binding</keyword>
<evidence type="ECO:0000259" key="10">
    <source>
        <dbReference type="Pfam" id="PF04262"/>
    </source>
</evidence>
<dbReference type="HAMAP" id="MF_00578">
    <property type="entry name" value="Glu_cys_ligase"/>
    <property type="match status" value="1"/>
</dbReference>
<evidence type="ECO:0000256" key="9">
    <source>
        <dbReference type="RuleBase" id="RU004391"/>
    </source>
</evidence>
<dbReference type="InterPro" id="IPR006334">
    <property type="entry name" value="Glut_cys_ligase"/>
</dbReference>
<dbReference type="Gene3D" id="3.30.590.20">
    <property type="match status" value="1"/>
</dbReference>
<keyword evidence="3 8" id="KW-0436">Ligase</keyword>
<comment type="catalytic activity">
    <reaction evidence="7 8 9">
        <text>L-cysteine + L-glutamate + ATP = gamma-L-glutamyl-L-cysteine + ADP + phosphate + H(+)</text>
        <dbReference type="Rhea" id="RHEA:13285"/>
        <dbReference type="ChEBI" id="CHEBI:15378"/>
        <dbReference type="ChEBI" id="CHEBI:29985"/>
        <dbReference type="ChEBI" id="CHEBI:30616"/>
        <dbReference type="ChEBI" id="CHEBI:35235"/>
        <dbReference type="ChEBI" id="CHEBI:43474"/>
        <dbReference type="ChEBI" id="CHEBI:58173"/>
        <dbReference type="ChEBI" id="CHEBI:456216"/>
        <dbReference type="EC" id="6.3.2.2"/>
    </reaction>
</comment>
<evidence type="ECO:0000256" key="1">
    <source>
        <dbReference type="ARBA" id="ARBA00005006"/>
    </source>
</evidence>
<comment type="pathway">
    <text evidence="1 8 9">Sulfur metabolism; glutathione biosynthesis; glutathione from L-cysteine and L-glutamate: step 1/2.</text>
</comment>
<dbReference type="EC" id="6.3.2.2" evidence="8"/>
<dbReference type="PANTHER" id="PTHR38761:SF1">
    <property type="entry name" value="GLUTAMATE--CYSTEINE LIGASE"/>
    <property type="match status" value="1"/>
</dbReference>